<organism evidence="2 3">
    <name type="scientific">Bacteroides fragilis</name>
    <dbReference type="NCBI Taxonomy" id="817"/>
    <lineage>
        <taxon>Bacteria</taxon>
        <taxon>Pseudomonadati</taxon>
        <taxon>Bacteroidota</taxon>
        <taxon>Bacteroidia</taxon>
        <taxon>Bacteroidales</taxon>
        <taxon>Bacteroidaceae</taxon>
        <taxon>Bacteroides</taxon>
    </lineage>
</organism>
<proteinExistence type="predicted"/>
<dbReference type="Gene3D" id="3.40.50.300">
    <property type="entry name" value="P-loop containing nucleotide triphosphate hydrolases"/>
    <property type="match status" value="1"/>
</dbReference>
<sequence>MSIMDNKGFYIKAILATGTKVQDSRVDFNKGCNLIHGQSDTGKSVVFSIIQYLLGQEDPPKEATEGKEYDTFYMQICMYFNDEDVYTIQRKLTDKTKVYVKHCSIDQIHDMHIKQEIYSVKSSEKPSSYSSF</sequence>
<accession>A0A6L3GLW3</accession>
<dbReference type="GO" id="GO:0016887">
    <property type="term" value="F:ATP hydrolysis activity"/>
    <property type="evidence" value="ECO:0007669"/>
    <property type="project" value="InterPro"/>
</dbReference>
<dbReference type="EMBL" id="VWEQ01000100">
    <property type="protein sequence ID" value="KAA4745805.1"/>
    <property type="molecule type" value="Genomic_DNA"/>
</dbReference>
<dbReference type="InterPro" id="IPR027417">
    <property type="entry name" value="P-loop_NTPase"/>
</dbReference>
<feature type="domain" description="Rad50/SbcC-type AAA" evidence="1">
    <location>
        <begin position="22"/>
        <end position="119"/>
    </location>
</feature>
<reference evidence="2 3" key="1">
    <citation type="journal article" date="2019" name="Nat. Med.">
        <title>A library of human gut bacterial isolates paired with longitudinal multiomics data enables mechanistic microbiome research.</title>
        <authorList>
            <person name="Poyet M."/>
            <person name="Groussin M."/>
            <person name="Gibbons S.M."/>
            <person name="Avila-Pacheco J."/>
            <person name="Jiang X."/>
            <person name="Kearney S.M."/>
            <person name="Perrotta A.R."/>
            <person name="Berdy B."/>
            <person name="Zhao S."/>
            <person name="Lieberman T.D."/>
            <person name="Swanson P.K."/>
            <person name="Smith M."/>
            <person name="Roesemann S."/>
            <person name="Alexander J.E."/>
            <person name="Rich S.A."/>
            <person name="Livny J."/>
            <person name="Vlamakis H."/>
            <person name="Clish C."/>
            <person name="Bullock K."/>
            <person name="Deik A."/>
            <person name="Scott J."/>
            <person name="Pierce K.A."/>
            <person name="Xavier R.J."/>
            <person name="Alm E.J."/>
        </authorList>
    </citation>
    <scope>NUCLEOTIDE SEQUENCE [LARGE SCALE GENOMIC DNA]</scope>
    <source>
        <strain evidence="2 3">BIOML-A106</strain>
    </source>
</reference>
<dbReference type="Pfam" id="PF13476">
    <property type="entry name" value="AAA_23"/>
    <property type="match status" value="1"/>
</dbReference>
<evidence type="ECO:0000259" key="1">
    <source>
        <dbReference type="Pfam" id="PF13476"/>
    </source>
</evidence>
<dbReference type="AlphaFoldDB" id="A0A6L3GLW3"/>
<name>A0A6L3GLW3_BACFG</name>
<comment type="caution">
    <text evidence="2">The sequence shown here is derived from an EMBL/GenBank/DDBJ whole genome shotgun (WGS) entry which is preliminary data.</text>
</comment>
<gene>
    <name evidence="2" type="ORF">F3B44_24750</name>
</gene>
<protein>
    <submittedName>
        <fullName evidence="2">AAA family ATPase</fullName>
    </submittedName>
</protein>
<dbReference type="Proteomes" id="UP000479773">
    <property type="component" value="Unassembled WGS sequence"/>
</dbReference>
<feature type="non-terminal residue" evidence="2">
    <location>
        <position position="132"/>
    </location>
</feature>
<evidence type="ECO:0000313" key="2">
    <source>
        <dbReference type="EMBL" id="KAA4745805.1"/>
    </source>
</evidence>
<dbReference type="GO" id="GO:0006302">
    <property type="term" value="P:double-strand break repair"/>
    <property type="evidence" value="ECO:0007669"/>
    <property type="project" value="InterPro"/>
</dbReference>
<evidence type="ECO:0000313" key="3">
    <source>
        <dbReference type="Proteomes" id="UP000479773"/>
    </source>
</evidence>
<dbReference type="InterPro" id="IPR038729">
    <property type="entry name" value="Rad50/SbcC_AAA"/>
</dbReference>